<reference evidence="4 5" key="1">
    <citation type="submission" date="2015-12" db="EMBL/GenBank/DDBJ databases">
        <title>A stable core within a dynamic pangenome in Sulfolobus acidocaldarius.</title>
        <authorList>
            <person name="Anderson R."/>
            <person name="Kouris A."/>
            <person name="Seward C."/>
            <person name="Campbell K."/>
            <person name="Whitaker R."/>
        </authorList>
    </citation>
    <scope>NUCLEOTIDE SEQUENCE [LARGE SCALE GENOMIC DNA]</scope>
    <source>
        <strain evidence="2 5">GG12-C01-09</strain>
        <strain evidence="3 4">NG05B_CO5_07</strain>
    </source>
</reference>
<dbReference type="EMBL" id="CP013695">
    <property type="protein sequence ID" value="ALU30958.1"/>
    <property type="molecule type" value="Genomic_DNA"/>
</dbReference>
<dbReference type="Proteomes" id="UP000065473">
    <property type="component" value="Chromosome"/>
</dbReference>
<organism evidence="2 5">
    <name type="scientific">Sulfolobus acidocaldarius</name>
    <dbReference type="NCBI Taxonomy" id="2285"/>
    <lineage>
        <taxon>Archaea</taxon>
        <taxon>Thermoproteota</taxon>
        <taxon>Thermoprotei</taxon>
        <taxon>Sulfolobales</taxon>
        <taxon>Sulfolobaceae</taxon>
        <taxon>Sulfolobus</taxon>
    </lineage>
</organism>
<dbReference type="RefSeq" id="WP_011278430.1">
    <property type="nucleotide sequence ID" value="NZ_BHWZ01000004.1"/>
</dbReference>
<dbReference type="GO" id="GO:0006355">
    <property type="term" value="P:regulation of DNA-templated transcription"/>
    <property type="evidence" value="ECO:0007669"/>
    <property type="project" value="InterPro"/>
</dbReference>
<gene>
    <name evidence="2" type="ORF">ATY89_10025</name>
    <name evidence="3" type="ORF">ATZ20_01580</name>
</gene>
<dbReference type="PaxDb" id="1435377-SUSAZ_07655"/>
<dbReference type="InterPro" id="IPR010985">
    <property type="entry name" value="Ribbon_hlx_hlx"/>
</dbReference>
<dbReference type="GeneID" id="14552109"/>
<feature type="domain" description="Ribbon-helix-helix protein CopG" evidence="1">
    <location>
        <begin position="3"/>
        <end position="44"/>
    </location>
</feature>
<dbReference type="OrthoDB" id="43863at2157"/>
<evidence type="ECO:0000313" key="5">
    <source>
        <dbReference type="Proteomes" id="UP000065473"/>
    </source>
</evidence>
<sequence>MKKVVSVRLREDVVNKIDYFVSEMGLESRTDFLKQALDYYVKRKRSTAKGVL</sequence>
<dbReference type="STRING" id="1435377.SUSAZ_07655"/>
<proteinExistence type="predicted"/>
<dbReference type="EMBL" id="CP013694">
    <property type="protein sequence ID" value="ALU30243.1"/>
    <property type="molecule type" value="Genomic_DNA"/>
</dbReference>
<dbReference type="InterPro" id="IPR002145">
    <property type="entry name" value="CopG"/>
</dbReference>
<protein>
    <submittedName>
        <fullName evidence="2">CopG family transcriptional regulator</fullName>
    </submittedName>
</protein>
<evidence type="ECO:0000259" key="1">
    <source>
        <dbReference type="Pfam" id="PF01402"/>
    </source>
</evidence>
<evidence type="ECO:0000313" key="2">
    <source>
        <dbReference type="EMBL" id="ALU30243.1"/>
    </source>
</evidence>
<dbReference type="CDD" id="cd22231">
    <property type="entry name" value="RHH_NikR_HicB-like"/>
    <property type="match status" value="1"/>
</dbReference>
<dbReference type="Pfam" id="PF01402">
    <property type="entry name" value="RHH_1"/>
    <property type="match status" value="1"/>
</dbReference>
<accession>A0A0U3FSE5</accession>
<evidence type="ECO:0000313" key="3">
    <source>
        <dbReference type="EMBL" id="ALU30958.1"/>
    </source>
</evidence>
<dbReference type="SUPFAM" id="SSF47598">
    <property type="entry name" value="Ribbon-helix-helix"/>
    <property type="match status" value="1"/>
</dbReference>
<evidence type="ECO:0000313" key="4">
    <source>
        <dbReference type="Proteomes" id="UP000060043"/>
    </source>
</evidence>
<dbReference type="Proteomes" id="UP000060043">
    <property type="component" value="Chromosome"/>
</dbReference>
<name>A0A0U3FSE5_9CREN</name>
<dbReference type="AlphaFoldDB" id="A0A0U3FSE5"/>